<evidence type="ECO:0000259" key="2">
    <source>
        <dbReference type="Pfam" id="PF08327"/>
    </source>
</evidence>
<dbReference type="RefSeq" id="WP_141357323.1">
    <property type="nucleotide sequence ID" value="NZ_BAAAWM010000001.1"/>
</dbReference>
<evidence type="ECO:0000313" key="3">
    <source>
        <dbReference type="EMBL" id="GEC12451.1"/>
    </source>
</evidence>
<comment type="similarity">
    <text evidence="1">Belongs to the AHA1 family.</text>
</comment>
<dbReference type="SUPFAM" id="SSF55961">
    <property type="entry name" value="Bet v1-like"/>
    <property type="match status" value="1"/>
</dbReference>
<accession>A0ABQ0RKV5</accession>
<comment type="caution">
    <text evidence="3">The sequence shown here is derived from an EMBL/GenBank/DDBJ whole genome shotgun (WGS) entry which is preliminary data.</text>
</comment>
<feature type="domain" description="Activator of Hsp90 ATPase homologue 1/2-like C-terminal" evidence="2">
    <location>
        <begin position="11"/>
        <end position="126"/>
    </location>
</feature>
<organism evidence="3 4">
    <name type="scientific">Glutamicibacter nicotianae</name>
    <name type="common">Arthrobacter nicotianae</name>
    <dbReference type="NCBI Taxonomy" id="37929"/>
    <lineage>
        <taxon>Bacteria</taxon>
        <taxon>Bacillati</taxon>
        <taxon>Actinomycetota</taxon>
        <taxon>Actinomycetes</taxon>
        <taxon>Micrococcales</taxon>
        <taxon>Micrococcaceae</taxon>
        <taxon>Glutamicibacter</taxon>
    </lineage>
</organism>
<proteinExistence type="inferred from homology"/>
<dbReference type="InterPro" id="IPR023393">
    <property type="entry name" value="START-like_dom_sf"/>
</dbReference>
<dbReference type="Pfam" id="PF08327">
    <property type="entry name" value="AHSA1"/>
    <property type="match status" value="1"/>
</dbReference>
<keyword evidence="4" id="KW-1185">Reference proteome</keyword>
<dbReference type="InterPro" id="IPR013538">
    <property type="entry name" value="ASHA1/2-like_C"/>
</dbReference>
<dbReference type="Proteomes" id="UP000316242">
    <property type="component" value="Unassembled WGS sequence"/>
</dbReference>
<protein>
    <recommendedName>
        <fullName evidence="2">Activator of Hsp90 ATPase homologue 1/2-like C-terminal domain-containing protein</fullName>
    </recommendedName>
</protein>
<sequence length="138" mass="15095">MSSERTVILPVNPDTAFTLVTDPERLRRWQTVACRMDLRVGGSYRFTMGPGLHAAGTVTEIEPGRRLVLSWGWECSDAVPPGDSALYITMEAHAEGTALTLRHEGLDAGQSSGHAEGWNHFLDRLVPFAKIGHAVPDE</sequence>
<evidence type="ECO:0000313" key="4">
    <source>
        <dbReference type="Proteomes" id="UP000316242"/>
    </source>
</evidence>
<reference evidence="3 4" key="1">
    <citation type="submission" date="2019-06" db="EMBL/GenBank/DDBJ databases">
        <title>Whole genome shotgun sequence of Glutamicibacter nicotianae NBRC 14234.</title>
        <authorList>
            <person name="Hosoyama A."/>
            <person name="Uohara A."/>
            <person name="Ohji S."/>
            <person name="Ichikawa N."/>
        </authorList>
    </citation>
    <scope>NUCLEOTIDE SEQUENCE [LARGE SCALE GENOMIC DNA]</scope>
    <source>
        <strain evidence="3 4">NBRC 14234</strain>
    </source>
</reference>
<dbReference type="Gene3D" id="3.30.530.20">
    <property type="match status" value="1"/>
</dbReference>
<dbReference type="EMBL" id="BJNE01000005">
    <property type="protein sequence ID" value="GEC12451.1"/>
    <property type="molecule type" value="Genomic_DNA"/>
</dbReference>
<evidence type="ECO:0000256" key="1">
    <source>
        <dbReference type="ARBA" id="ARBA00006817"/>
    </source>
</evidence>
<gene>
    <name evidence="3" type="ORF">ANI01nite_16540</name>
</gene>
<dbReference type="CDD" id="cd07814">
    <property type="entry name" value="SRPBCC_CalC_Aha1-like"/>
    <property type="match status" value="1"/>
</dbReference>
<name>A0ABQ0RKV5_GLUNI</name>